<protein>
    <recommendedName>
        <fullName evidence="5">Lipoprotein</fullName>
    </recommendedName>
</protein>
<evidence type="ECO:0000256" key="1">
    <source>
        <dbReference type="SAM" id="MobiDB-lite"/>
    </source>
</evidence>
<evidence type="ECO:0000313" key="3">
    <source>
        <dbReference type="EMBL" id="NWN91348.1"/>
    </source>
</evidence>
<evidence type="ECO:0000313" key="4">
    <source>
        <dbReference type="Proteomes" id="UP000536442"/>
    </source>
</evidence>
<reference evidence="3 4" key="1">
    <citation type="submission" date="2020-03" db="EMBL/GenBank/DDBJ databases">
        <title>Metagenomic, metatranscriptomic, and metabolomic analyses revealed the key microbes and metabolic features during the fermentation of ganjang, Korean traditional soy sauce.</title>
        <authorList>
            <person name="Chun B.H."/>
            <person name="Jeon C.O."/>
        </authorList>
    </citation>
    <scope>NUCLEOTIDE SEQUENCE [LARGE SCALE GENOMIC DNA]</scope>
    <source>
        <strain evidence="3 4">KG14</strain>
    </source>
</reference>
<feature type="region of interest" description="Disordered" evidence="1">
    <location>
        <begin position="33"/>
        <end position="64"/>
    </location>
</feature>
<keyword evidence="2" id="KW-0732">Signal</keyword>
<dbReference type="PROSITE" id="PS51257">
    <property type="entry name" value="PROKAR_LIPOPROTEIN"/>
    <property type="match status" value="1"/>
</dbReference>
<evidence type="ECO:0008006" key="5">
    <source>
        <dbReference type="Google" id="ProtNLM"/>
    </source>
</evidence>
<dbReference type="AlphaFoldDB" id="A0A851HZJ0"/>
<sequence>MQFKSSLLLFLVLSLMTACGGGDDAIDEVRKRPNAFAGNNPSENGFSSGSTGDSGNTSGLEDNEVRVTLEVPAGLVRESEGEPTRRNLHIVQADRVRAFHSNRSLQDLGKASASIRTDDNGSTIIRFPGGQPLAPDVIIEAQYGNATLQAPAADADRHIRVNPFSEYLVRQLQNYSPTEFQSLLNCVNEVDQSLCLNKYVWSTLADQVHDFEIDIPGGASVDAAVSYLGERGDFASYVAAMADYALLQEKASGEISASSADYNSVFMGLELGHTFAESPYSGAGQWGVRLGREQATGTEDAPAYLYPGLTLASFDIFNIQVASLGTQIPYSRTTLAQTDSNDFFSRDSDDWLLNTHSSAPGPATRSALTEDAVTVDRHTRLLAGRALYQTITGRNTDTPIGWTRNPYFMDAYTGAAESASSAPDRALTGYFSAGKAIALEPNGDDLRRRDDLEAHYLSVMELNLLRQKGFDAEVLNGHTYNTVFFSTRFSDSSTPVQAEAGTGTWQISAGSEGSSVAVDETFTTLSRDSSGAVGGLSTGTGTAPRVLTPRMSLLSSGEESNGWLNLDKNTPAEPFNRPDLGVGASTPDGSLLAFNLANQINGNGLLIAAKAAASAKAPSSGRYRVQGFIMGMDSGVNRLMHLDNGVLEFSDTGVGLDTKVLTVAHDVANSRVSTPVSEPFAYNLQSTVSGAEPDGQVRFSNGDVSLEGFVTEDQKQLFLVYKENPGTGEKRLGLLMATRLP</sequence>
<dbReference type="Proteomes" id="UP000536442">
    <property type="component" value="Unassembled WGS sequence"/>
</dbReference>
<accession>A0A851HZJ0</accession>
<proteinExistence type="predicted"/>
<evidence type="ECO:0000256" key="2">
    <source>
        <dbReference type="SAM" id="SignalP"/>
    </source>
</evidence>
<gene>
    <name evidence="3" type="ORF">HLV39_07550</name>
</gene>
<comment type="caution">
    <text evidence="3">The sequence shown here is derived from an EMBL/GenBank/DDBJ whole genome shotgun (WGS) entry which is preliminary data.</text>
</comment>
<organism evidence="3 4">
    <name type="scientific">Marinobacter adhaerens</name>
    <dbReference type="NCBI Taxonomy" id="1033846"/>
    <lineage>
        <taxon>Bacteria</taxon>
        <taxon>Pseudomonadati</taxon>
        <taxon>Pseudomonadota</taxon>
        <taxon>Gammaproteobacteria</taxon>
        <taxon>Pseudomonadales</taxon>
        <taxon>Marinobacteraceae</taxon>
        <taxon>Marinobacter</taxon>
    </lineage>
</organism>
<feature type="compositionally biased region" description="Low complexity" evidence="1">
    <location>
        <begin position="44"/>
        <end position="59"/>
    </location>
</feature>
<feature type="chain" id="PRO_5032654910" description="Lipoprotein" evidence="2">
    <location>
        <begin position="21"/>
        <end position="741"/>
    </location>
</feature>
<feature type="signal peptide" evidence="2">
    <location>
        <begin position="1"/>
        <end position="20"/>
    </location>
</feature>
<dbReference type="EMBL" id="JABEVQ010000003">
    <property type="protein sequence ID" value="NWN91348.1"/>
    <property type="molecule type" value="Genomic_DNA"/>
</dbReference>
<name>A0A851HZJ0_9GAMM</name>
<keyword evidence="4" id="KW-1185">Reference proteome</keyword>